<reference evidence="1 2" key="1">
    <citation type="submission" date="2019-10" db="EMBL/GenBank/DDBJ databases">
        <authorList>
            <person name="Palmer J.M."/>
        </authorList>
    </citation>
    <scope>NUCLEOTIDE SEQUENCE [LARGE SCALE GENOMIC DNA]</scope>
    <source>
        <strain evidence="1 2">TWF718</strain>
    </source>
</reference>
<dbReference type="AlphaFoldDB" id="A0AAN8MKR1"/>
<evidence type="ECO:0000313" key="2">
    <source>
        <dbReference type="Proteomes" id="UP001313282"/>
    </source>
</evidence>
<dbReference type="EMBL" id="JAVHNR010000007">
    <property type="protein sequence ID" value="KAK6337024.1"/>
    <property type="molecule type" value="Genomic_DNA"/>
</dbReference>
<comment type="caution">
    <text evidence="1">The sequence shown here is derived from an EMBL/GenBank/DDBJ whole genome shotgun (WGS) entry which is preliminary data.</text>
</comment>
<organism evidence="1 2">
    <name type="scientific">Orbilia javanica</name>
    <dbReference type="NCBI Taxonomy" id="47235"/>
    <lineage>
        <taxon>Eukaryota</taxon>
        <taxon>Fungi</taxon>
        <taxon>Dikarya</taxon>
        <taxon>Ascomycota</taxon>
        <taxon>Pezizomycotina</taxon>
        <taxon>Orbiliomycetes</taxon>
        <taxon>Orbiliales</taxon>
        <taxon>Orbiliaceae</taxon>
        <taxon>Orbilia</taxon>
    </lineage>
</organism>
<gene>
    <name evidence="1" type="ORF">TWF718_009809</name>
</gene>
<dbReference type="Proteomes" id="UP001313282">
    <property type="component" value="Unassembled WGS sequence"/>
</dbReference>
<protein>
    <submittedName>
        <fullName evidence="1">Uncharacterized protein</fullName>
    </submittedName>
</protein>
<keyword evidence="2" id="KW-1185">Reference proteome</keyword>
<evidence type="ECO:0000313" key="1">
    <source>
        <dbReference type="EMBL" id="KAK6337024.1"/>
    </source>
</evidence>
<proteinExistence type="predicted"/>
<name>A0AAN8MKR1_9PEZI</name>
<accession>A0AAN8MKR1</accession>
<sequence length="257" mass="29234">MRMWKISQCQLSIFTIFTFFSFAYGLLPVDCDEPSQPPQEPSSTTFTRNLDNYLELVSSSRVFQKLYKGIPSDMKFLHLILSYIYDPTTPGPTNTLPVLAPTELYEFVVGLKLHCFGSANDLIRTLVQVDEVEVEVPAPLPESASTADSNPLSMEEEAPNSVRRFQYLNDDVAADLISRLGTLVYQYDQILLVAEQEWPDQQVLTIRKFKAAYDAFKNELTIVTRKIKYAGVNLDMRRRELTTEELRAMAMDSSAAY</sequence>